<organism evidence="1 2">
    <name type="scientific">Entomophthora muscae</name>
    <dbReference type="NCBI Taxonomy" id="34485"/>
    <lineage>
        <taxon>Eukaryota</taxon>
        <taxon>Fungi</taxon>
        <taxon>Fungi incertae sedis</taxon>
        <taxon>Zoopagomycota</taxon>
        <taxon>Entomophthoromycotina</taxon>
        <taxon>Entomophthoromycetes</taxon>
        <taxon>Entomophthorales</taxon>
        <taxon>Entomophthoraceae</taxon>
        <taxon>Entomophthora</taxon>
    </lineage>
</organism>
<evidence type="ECO:0000313" key="2">
    <source>
        <dbReference type="Proteomes" id="UP001165960"/>
    </source>
</evidence>
<reference evidence="1" key="1">
    <citation type="submission" date="2022-04" db="EMBL/GenBank/DDBJ databases">
        <title>Genome of the entomopathogenic fungus Entomophthora muscae.</title>
        <authorList>
            <person name="Elya C."/>
            <person name="Lovett B.R."/>
            <person name="Lee E."/>
            <person name="Macias A.M."/>
            <person name="Hajek A.E."/>
            <person name="De Bivort B.L."/>
            <person name="Kasson M.T."/>
            <person name="De Fine Licht H.H."/>
            <person name="Stajich J.E."/>
        </authorList>
    </citation>
    <scope>NUCLEOTIDE SEQUENCE</scope>
    <source>
        <strain evidence="1">Berkeley</strain>
    </source>
</reference>
<comment type="caution">
    <text evidence="1">The sequence shown here is derived from an EMBL/GenBank/DDBJ whole genome shotgun (WGS) entry which is preliminary data.</text>
</comment>
<dbReference type="EMBL" id="QTSX02002216">
    <property type="protein sequence ID" value="KAJ9077173.1"/>
    <property type="molecule type" value="Genomic_DNA"/>
</dbReference>
<protein>
    <submittedName>
        <fullName evidence="1">Uncharacterized protein</fullName>
    </submittedName>
</protein>
<keyword evidence="2" id="KW-1185">Reference proteome</keyword>
<dbReference type="Proteomes" id="UP001165960">
    <property type="component" value="Unassembled WGS sequence"/>
</dbReference>
<proteinExistence type="predicted"/>
<gene>
    <name evidence="1" type="ORF">DSO57_1019331</name>
</gene>
<evidence type="ECO:0000313" key="1">
    <source>
        <dbReference type="EMBL" id="KAJ9077173.1"/>
    </source>
</evidence>
<name>A0ACC2TR82_9FUNG</name>
<sequence length="354" mass="40493">MVFESIIRYLGGLLGAYDLRPNPILLKQAVTLANTLLPAFNTGTGFPAHKLSLLTGSLHGMSGRSDRKVNLAEIGTLQLEFHRLSQLTRDPTYAQIAQKIITKLDALHLDPPGLYPLLFDMETKKFVSEAVSFGAMGDSFYEYLLKRYLLTNKTEDQYRRMWMLGLGAISLNRPKDLLLSQELTFTCRKLYQMTPTGLGPEAVGWTPTPAEMKHRQSRLGKTIRSHINSNSAQHYKGFILNDARYLLRPETLESIFYMYRLTGNPIYQDWAWEIFQAIESSCRVEGGFAEYQDVRKKTHFTSQRPLRDSMESFFLAETLKYLYLIFMPPAHLSLQEYVLTTEAHPLRITPHVGI</sequence>
<accession>A0ACC2TR82</accession>